<evidence type="ECO:0000313" key="4">
    <source>
        <dbReference type="Proteomes" id="UP000198507"/>
    </source>
</evidence>
<feature type="compositionally biased region" description="Low complexity" evidence="2">
    <location>
        <begin position="8"/>
        <end position="20"/>
    </location>
</feature>
<name>A0A1H9Z150_9ACTN</name>
<evidence type="ECO:0000256" key="1">
    <source>
        <dbReference type="SAM" id="Coils"/>
    </source>
</evidence>
<sequence length="322" mass="34171">MSMRDDQAAASGSATNASGGQRDTAQSRAYSAGGQSDPETRTKPSEPPENLAEMLPAIRLRQSQLSVGVDRDKAALAGQQIRQQTGKRQLTDLERAVGELEKARAESAAAVRDTDQAVEAAQPLIKQLGDDIKTNLKEKVKNIDAAIRDKRSKVDSEWKELDERQTKRDEQRLVQTRKQSAYDDASARLVGLPEAIRKLTGRLKSRRPELVAATTAGDARKACVIAADIQSAVTELDRLRGPGCETELVKAVHAAATALETANGDLAKAENAVGETQAQVAASAADQAALEGSRAGDLQKLHEAPPDAAPQGTATDPEAQGA</sequence>
<proteinExistence type="predicted"/>
<dbReference type="AlphaFoldDB" id="A0A1H9Z150"/>
<evidence type="ECO:0000256" key="2">
    <source>
        <dbReference type="SAM" id="MobiDB-lite"/>
    </source>
</evidence>
<dbReference type="OrthoDB" id="9890382at2"/>
<keyword evidence="1" id="KW-0175">Coiled coil</keyword>
<reference evidence="4" key="1">
    <citation type="submission" date="2016-10" db="EMBL/GenBank/DDBJ databases">
        <authorList>
            <person name="Varghese N."/>
            <person name="Submissions S."/>
        </authorList>
    </citation>
    <scope>NUCLEOTIDE SEQUENCE [LARGE SCALE GENOMIC DNA]</scope>
    <source>
        <strain evidence="4">DSM 44209</strain>
    </source>
</reference>
<feature type="region of interest" description="Disordered" evidence="2">
    <location>
        <begin position="1"/>
        <end position="53"/>
    </location>
</feature>
<gene>
    <name evidence="3" type="ORF">SAMN04488546_0376</name>
</gene>
<feature type="region of interest" description="Disordered" evidence="2">
    <location>
        <begin position="156"/>
        <end position="178"/>
    </location>
</feature>
<feature type="coiled-coil region" evidence="1">
    <location>
        <begin position="93"/>
        <end position="153"/>
    </location>
</feature>
<dbReference type="EMBL" id="FOIE01000001">
    <property type="protein sequence ID" value="SES75222.1"/>
    <property type="molecule type" value="Genomic_DNA"/>
</dbReference>
<dbReference type="RefSeq" id="WP_091438215.1">
    <property type="nucleotide sequence ID" value="NZ_FOIE01000001.1"/>
</dbReference>
<feature type="region of interest" description="Disordered" evidence="2">
    <location>
        <begin position="284"/>
        <end position="322"/>
    </location>
</feature>
<accession>A0A1H9Z150</accession>
<feature type="compositionally biased region" description="Basic and acidic residues" evidence="2">
    <location>
        <begin position="156"/>
        <end position="172"/>
    </location>
</feature>
<keyword evidence="4" id="KW-1185">Reference proteome</keyword>
<dbReference type="Proteomes" id="UP000198507">
    <property type="component" value="Unassembled WGS sequence"/>
</dbReference>
<organism evidence="3 4">
    <name type="scientific">Geodermatophilus poikilotrophus</name>
    <dbReference type="NCBI Taxonomy" id="1333667"/>
    <lineage>
        <taxon>Bacteria</taxon>
        <taxon>Bacillati</taxon>
        <taxon>Actinomycetota</taxon>
        <taxon>Actinomycetes</taxon>
        <taxon>Geodermatophilales</taxon>
        <taxon>Geodermatophilaceae</taxon>
        <taxon>Geodermatophilus</taxon>
    </lineage>
</organism>
<evidence type="ECO:0000313" key="3">
    <source>
        <dbReference type="EMBL" id="SES75222.1"/>
    </source>
</evidence>
<protein>
    <submittedName>
        <fullName evidence="3">Uncharacterized protein</fullName>
    </submittedName>
</protein>